<protein>
    <submittedName>
        <fullName evidence="1">Uncharacterized protein</fullName>
    </submittedName>
</protein>
<dbReference type="AlphaFoldDB" id="A0A5M8QZ33"/>
<dbReference type="Proteomes" id="UP000323994">
    <property type="component" value="Unassembled WGS sequence"/>
</dbReference>
<comment type="caution">
    <text evidence="1">The sequence shown here is derived from an EMBL/GenBank/DDBJ whole genome shotgun (WGS) entry which is preliminary data.</text>
</comment>
<name>A0A5M8QZ33_9BACT</name>
<organism evidence="1 2">
    <name type="scientific">Dyadobacter flavalbus</name>
    <dbReference type="NCBI Taxonomy" id="2579942"/>
    <lineage>
        <taxon>Bacteria</taxon>
        <taxon>Pseudomonadati</taxon>
        <taxon>Bacteroidota</taxon>
        <taxon>Cytophagia</taxon>
        <taxon>Cytophagales</taxon>
        <taxon>Spirosomataceae</taxon>
        <taxon>Dyadobacter</taxon>
    </lineage>
</organism>
<reference evidence="1 2" key="1">
    <citation type="submission" date="2019-05" db="EMBL/GenBank/DDBJ databases">
        <authorList>
            <person name="Qu J.-H."/>
        </authorList>
    </citation>
    <scope>NUCLEOTIDE SEQUENCE [LARGE SCALE GENOMIC DNA]</scope>
    <source>
        <strain evidence="1 2">NS28</strain>
    </source>
</reference>
<evidence type="ECO:0000313" key="2">
    <source>
        <dbReference type="Proteomes" id="UP000323994"/>
    </source>
</evidence>
<evidence type="ECO:0000313" key="1">
    <source>
        <dbReference type="EMBL" id="KAA6439673.1"/>
    </source>
</evidence>
<dbReference type="RefSeq" id="WP_139012124.1">
    <property type="nucleotide sequence ID" value="NZ_VBSN01000034.1"/>
</dbReference>
<sequence>MLFQADDFEVEFEGMKVAIKVMNLAGRTVFQLTFPDGRKPLIISRSKVFDGHKVWMSIPEGRQSEAIPIGAKIVEHFQNTKSQ</sequence>
<dbReference type="EMBL" id="VBSN01000034">
    <property type="protein sequence ID" value="KAA6439673.1"/>
    <property type="molecule type" value="Genomic_DNA"/>
</dbReference>
<dbReference type="OrthoDB" id="1263739at2"/>
<proteinExistence type="predicted"/>
<keyword evidence="2" id="KW-1185">Reference proteome</keyword>
<accession>A0A5M8QZ33</accession>
<gene>
    <name evidence="1" type="ORF">FEM33_11240</name>
</gene>